<evidence type="ECO:0000313" key="1">
    <source>
        <dbReference type="EMBL" id="AGK57240.1"/>
    </source>
</evidence>
<gene>
    <name evidence="1" type="ORF">HYPDE_27803</name>
</gene>
<keyword evidence="2" id="KW-1185">Reference proteome</keyword>
<sequence length="96" mass="9957">MNEHVVASGIGFDKAVAFLGIVELDGTCLAHASSPGAIRRSISGFLPASLLSTAGTGVGAQELGRVRPIASMRPDSQNATESWHAAARLSVRQFIP</sequence>
<protein>
    <submittedName>
        <fullName evidence="1">Uncharacterized protein</fullName>
    </submittedName>
</protein>
<evidence type="ECO:0000313" key="2">
    <source>
        <dbReference type="Proteomes" id="UP000005952"/>
    </source>
</evidence>
<accession>N0BAT8</accession>
<name>N0BAT8_9HYPH</name>
<proteinExistence type="predicted"/>
<dbReference type="AlphaFoldDB" id="N0BAT8"/>
<dbReference type="HOGENOM" id="CLU_2355907_0_0_5"/>
<dbReference type="EMBL" id="CP005587">
    <property type="protein sequence ID" value="AGK57240.1"/>
    <property type="molecule type" value="Genomic_DNA"/>
</dbReference>
<dbReference type="KEGG" id="hdt:HYPDE_27803"/>
<organism evidence="1 2">
    <name type="scientific">Hyphomicrobium denitrificans 1NES1</name>
    <dbReference type="NCBI Taxonomy" id="670307"/>
    <lineage>
        <taxon>Bacteria</taxon>
        <taxon>Pseudomonadati</taxon>
        <taxon>Pseudomonadota</taxon>
        <taxon>Alphaproteobacteria</taxon>
        <taxon>Hyphomicrobiales</taxon>
        <taxon>Hyphomicrobiaceae</taxon>
        <taxon>Hyphomicrobium</taxon>
    </lineage>
</organism>
<dbReference type="Proteomes" id="UP000005952">
    <property type="component" value="Chromosome"/>
</dbReference>
<reference evidence="1 2" key="1">
    <citation type="journal article" date="2013" name="Genome Announc.">
        <title>Genome sequences for three denitrifying bacterial strains isolated from a uranium- and nitrate-contaminated subsurface environment.</title>
        <authorList>
            <person name="Venkatramanan R."/>
            <person name="Prakash O."/>
            <person name="Woyke T."/>
            <person name="Chain P."/>
            <person name="Goodwin L.A."/>
            <person name="Watson D."/>
            <person name="Brooks S."/>
            <person name="Kostka J.E."/>
            <person name="Green S.J."/>
        </authorList>
    </citation>
    <scope>NUCLEOTIDE SEQUENCE [LARGE SCALE GENOMIC DNA]</scope>
    <source>
        <strain evidence="1 2">1NES1</strain>
    </source>
</reference>